<name>A0A544QUV4_9FIRM</name>
<feature type="transmembrane region" description="Helical" evidence="7">
    <location>
        <begin position="185"/>
        <end position="204"/>
    </location>
</feature>
<keyword evidence="8" id="KW-0328">Glycosyltransferase</keyword>
<evidence type="ECO:0000256" key="3">
    <source>
        <dbReference type="ARBA" id="ARBA00022679"/>
    </source>
</evidence>
<comment type="similarity">
    <text evidence="1 7">Belongs to the Lgt family.</text>
</comment>
<keyword evidence="2 7" id="KW-1003">Cell membrane</keyword>
<dbReference type="HAMAP" id="MF_01147">
    <property type="entry name" value="Lgt"/>
    <property type="match status" value="1"/>
</dbReference>
<keyword evidence="6 7" id="KW-0472">Membrane</keyword>
<comment type="caution">
    <text evidence="8">The sequence shown here is derived from an EMBL/GenBank/DDBJ whole genome shotgun (WGS) entry which is preliminary data.</text>
</comment>
<keyword evidence="3 7" id="KW-0808">Transferase</keyword>
<dbReference type="EC" id="2.5.1.145" evidence="7"/>
<dbReference type="GO" id="GO:0008961">
    <property type="term" value="F:phosphatidylglycerol-prolipoprotein diacylglyceryl transferase activity"/>
    <property type="evidence" value="ECO:0007669"/>
    <property type="project" value="UniProtKB-UniRule"/>
</dbReference>
<dbReference type="OrthoDB" id="871140at2"/>
<gene>
    <name evidence="7" type="primary">lgt</name>
    <name evidence="8" type="ORF">EXD82_06645</name>
</gene>
<evidence type="ECO:0000256" key="4">
    <source>
        <dbReference type="ARBA" id="ARBA00022692"/>
    </source>
</evidence>
<dbReference type="AlphaFoldDB" id="A0A544QUV4"/>
<keyword evidence="9" id="KW-1185">Reference proteome</keyword>
<evidence type="ECO:0000256" key="1">
    <source>
        <dbReference type="ARBA" id="ARBA00007150"/>
    </source>
</evidence>
<feature type="transmembrane region" description="Helical" evidence="7">
    <location>
        <begin position="13"/>
        <end position="33"/>
    </location>
</feature>
<dbReference type="PANTHER" id="PTHR30589:SF0">
    <property type="entry name" value="PHOSPHATIDYLGLYCEROL--PROLIPOPROTEIN DIACYLGLYCERYL TRANSFERASE"/>
    <property type="match status" value="1"/>
</dbReference>
<proteinExistence type="inferred from homology"/>
<comment type="subcellular location">
    <subcellularLocation>
        <location evidence="7">Cell membrane</location>
        <topology evidence="7">Multi-pass membrane protein</topology>
    </subcellularLocation>
</comment>
<dbReference type="GO" id="GO:0042158">
    <property type="term" value="P:lipoprotein biosynthetic process"/>
    <property type="evidence" value="ECO:0007669"/>
    <property type="project" value="UniProtKB-UniRule"/>
</dbReference>
<accession>A0A544QUV4</accession>
<comment type="pathway">
    <text evidence="7">Protein modification; lipoprotein biosynthesis (diacylglyceryl transfer).</text>
</comment>
<dbReference type="PROSITE" id="PS01311">
    <property type="entry name" value="LGT"/>
    <property type="match status" value="1"/>
</dbReference>
<dbReference type="Pfam" id="PF01790">
    <property type="entry name" value="LGT"/>
    <property type="match status" value="1"/>
</dbReference>
<reference evidence="8 9" key="1">
    <citation type="submission" date="2019-02" db="EMBL/GenBank/DDBJ databases">
        <title>Peptostreptococcaceae bacterium ZHW00191 nov., a new bacterium isolated from the human gut.</title>
        <authorList>
            <person name="Zhou H.-W."/>
            <person name="Chen X.-J."/>
        </authorList>
    </citation>
    <scope>NUCLEOTIDE SEQUENCE [LARGE SCALE GENOMIC DNA]</scope>
    <source>
        <strain evidence="8 9">ZHW00191</strain>
    </source>
</reference>
<dbReference type="InterPro" id="IPR001640">
    <property type="entry name" value="Lgt"/>
</dbReference>
<comment type="catalytic activity">
    <reaction evidence="7">
        <text>L-cysteinyl-[prolipoprotein] + a 1,2-diacyl-sn-glycero-3-phospho-(1'-sn-glycerol) = an S-1,2-diacyl-sn-glyceryl-L-cysteinyl-[prolipoprotein] + sn-glycerol 1-phosphate + H(+)</text>
        <dbReference type="Rhea" id="RHEA:56712"/>
        <dbReference type="Rhea" id="RHEA-COMP:14679"/>
        <dbReference type="Rhea" id="RHEA-COMP:14680"/>
        <dbReference type="ChEBI" id="CHEBI:15378"/>
        <dbReference type="ChEBI" id="CHEBI:29950"/>
        <dbReference type="ChEBI" id="CHEBI:57685"/>
        <dbReference type="ChEBI" id="CHEBI:64716"/>
        <dbReference type="ChEBI" id="CHEBI:140658"/>
        <dbReference type="EC" id="2.5.1.145"/>
    </reaction>
</comment>
<dbReference type="UniPathway" id="UPA00664"/>
<evidence type="ECO:0000256" key="7">
    <source>
        <dbReference type="HAMAP-Rule" id="MF_01147"/>
    </source>
</evidence>
<keyword evidence="5 7" id="KW-1133">Transmembrane helix</keyword>
<evidence type="ECO:0000256" key="6">
    <source>
        <dbReference type="ARBA" id="ARBA00023136"/>
    </source>
</evidence>
<keyword evidence="4 7" id="KW-0812">Transmembrane</keyword>
<comment type="function">
    <text evidence="7">Catalyzes the transfer of the diacylglyceryl group from phosphatidylglycerol to the sulfhydryl group of the N-terminal cysteine of a prolipoprotein, the first step in the formation of mature lipoproteins.</text>
</comment>
<evidence type="ECO:0000256" key="5">
    <source>
        <dbReference type="ARBA" id="ARBA00022989"/>
    </source>
</evidence>
<dbReference type="GO" id="GO:0005886">
    <property type="term" value="C:plasma membrane"/>
    <property type="evidence" value="ECO:0007669"/>
    <property type="project" value="UniProtKB-SubCell"/>
</dbReference>
<sequence>MDRVAFSIFGIDVMWYGVLIGIGMILGIFIALREAKRNNISEDDILNIAIMAIPIGVLCARLYYVIFSWDYYSANPAEILDIRGGGLAIHGGIIGGVATAYIYTRIKKLDFFKIADTAIPGLPLAQAIGRWGNFINGEAHGGPTDLPWAITVDGMKVHPTFLYESIWNVCLFAFIMIYMRKHKKYDGQILTTYLIVYSIGRFMIEGLRTDSLMIGPLRTAQLVSLAGIVIGVVLHIYLMKRKNTKVE</sequence>
<feature type="transmembrane region" description="Helical" evidence="7">
    <location>
        <begin position="45"/>
        <end position="67"/>
    </location>
</feature>
<feature type="transmembrane region" description="Helical" evidence="7">
    <location>
        <begin position="87"/>
        <end position="104"/>
    </location>
</feature>
<organism evidence="8 9">
    <name type="scientific">Peptacetobacter hominis</name>
    <dbReference type="NCBI Taxonomy" id="2743610"/>
    <lineage>
        <taxon>Bacteria</taxon>
        <taxon>Bacillati</taxon>
        <taxon>Bacillota</taxon>
        <taxon>Clostridia</taxon>
        <taxon>Peptostreptococcales</taxon>
        <taxon>Peptostreptococcaceae</taxon>
        <taxon>Peptacetobacter</taxon>
    </lineage>
</organism>
<evidence type="ECO:0000313" key="8">
    <source>
        <dbReference type="EMBL" id="TQQ84478.1"/>
    </source>
</evidence>
<feature type="binding site" evidence="7">
    <location>
        <position position="130"/>
    </location>
    <ligand>
        <name>a 1,2-diacyl-sn-glycero-3-phospho-(1'-sn-glycerol)</name>
        <dbReference type="ChEBI" id="CHEBI:64716"/>
    </ligand>
</feature>
<dbReference type="RefSeq" id="WP_142536137.1">
    <property type="nucleotide sequence ID" value="NZ_SGJB01000010.1"/>
</dbReference>
<keyword evidence="8" id="KW-0449">Lipoprotein</keyword>
<dbReference type="PANTHER" id="PTHR30589">
    <property type="entry name" value="PROLIPOPROTEIN DIACYLGLYCERYL TRANSFERASE"/>
    <property type="match status" value="1"/>
</dbReference>
<dbReference type="Proteomes" id="UP000317863">
    <property type="component" value="Unassembled WGS sequence"/>
</dbReference>
<dbReference type="EMBL" id="SGJB01000010">
    <property type="protein sequence ID" value="TQQ84478.1"/>
    <property type="molecule type" value="Genomic_DNA"/>
</dbReference>
<evidence type="ECO:0000313" key="9">
    <source>
        <dbReference type="Proteomes" id="UP000317863"/>
    </source>
</evidence>
<evidence type="ECO:0000256" key="2">
    <source>
        <dbReference type="ARBA" id="ARBA00022475"/>
    </source>
</evidence>
<protein>
    <recommendedName>
        <fullName evidence="7">Phosphatidylglycerol--prolipoprotein diacylglyceryl transferase</fullName>
        <ecNumber evidence="7">2.5.1.145</ecNumber>
    </recommendedName>
</protein>
<dbReference type="NCBIfam" id="TIGR00544">
    <property type="entry name" value="lgt"/>
    <property type="match status" value="1"/>
</dbReference>
<feature type="transmembrane region" description="Helical" evidence="7">
    <location>
        <begin position="216"/>
        <end position="238"/>
    </location>
</feature>